<protein>
    <submittedName>
        <fullName evidence="1">HAD hydrolase family protein</fullName>
    </submittedName>
</protein>
<accession>A0A9D1CGY3</accession>
<dbReference type="SUPFAM" id="SSF56784">
    <property type="entry name" value="HAD-like"/>
    <property type="match status" value="1"/>
</dbReference>
<evidence type="ECO:0000313" key="1">
    <source>
        <dbReference type="EMBL" id="HIQ61506.1"/>
    </source>
</evidence>
<dbReference type="EMBL" id="DVFO01000087">
    <property type="protein sequence ID" value="HIQ61506.1"/>
    <property type="molecule type" value="Genomic_DNA"/>
</dbReference>
<dbReference type="GO" id="GO:0016791">
    <property type="term" value="F:phosphatase activity"/>
    <property type="evidence" value="ECO:0007669"/>
    <property type="project" value="UniProtKB-ARBA"/>
</dbReference>
<dbReference type="InterPro" id="IPR036412">
    <property type="entry name" value="HAD-like_sf"/>
</dbReference>
<comment type="caution">
    <text evidence="1">The sequence shown here is derived from an EMBL/GenBank/DDBJ whole genome shotgun (WGS) entry which is preliminary data.</text>
</comment>
<gene>
    <name evidence="1" type="ORF">IAD31_07955</name>
</gene>
<dbReference type="Proteomes" id="UP000886879">
    <property type="component" value="Unassembled WGS sequence"/>
</dbReference>
<organism evidence="1 2">
    <name type="scientific">Candidatus Enterenecus faecium</name>
    <dbReference type="NCBI Taxonomy" id="2840780"/>
    <lineage>
        <taxon>Bacteria</taxon>
        <taxon>Bacillati</taxon>
        <taxon>Bacillota</taxon>
        <taxon>Clostridia</taxon>
        <taxon>Eubacteriales</taxon>
        <taxon>Candidatus Enterenecus</taxon>
    </lineage>
</organism>
<name>A0A9D1CGY3_9FIRM</name>
<dbReference type="GO" id="GO:0005829">
    <property type="term" value="C:cytosol"/>
    <property type="evidence" value="ECO:0007669"/>
    <property type="project" value="TreeGrafter"/>
</dbReference>
<dbReference type="Gene3D" id="3.40.50.1000">
    <property type="entry name" value="HAD superfamily/HAD-like"/>
    <property type="match status" value="2"/>
</dbReference>
<dbReference type="PANTHER" id="PTHR10000">
    <property type="entry name" value="PHOSPHOSERINE PHOSPHATASE"/>
    <property type="match status" value="1"/>
</dbReference>
<keyword evidence="1" id="KW-0378">Hydrolase</keyword>
<dbReference type="InterPro" id="IPR023214">
    <property type="entry name" value="HAD_sf"/>
</dbReference>
<dbReference type="GO" id="GO:0000287">
    <property type="term" value="F:magnesium ion binding"/>
    <property type="evidence" value="ECO:0007669"/>
    <property type="project" value="TreeGrafter"/>
</dbReference>
<dbReference type="PROSITE" id="PS01228">
    <property type="entry name" value="COF_1"/>
    <property type="match status" value="1"/>
</dbReference>
<evidence type="ECO:0000313" key="2">
    <source>
        <dbReference type="Proteomes" id="UP000886879"/>
    </source>
</evidence>
<sequence length="121" mass="12633">MSAKALFLDLDGTLLNDQKEITPGNRAAIEAALAAGHQVVITTGRPLVSAREQARRLGIPIENTVAAGDAANDLSMLRAAGVGVAMCNGTDEAKAAADAVTCRDNNHDGIAEIIEKYLVHR</sequence>
<reference evidence="1" key="2">
    <citation type="journal article" date="2021" name="PeerJ">
        <title>Extensive microbial diversity within the chicken gut microbiome revealed by metagenomics and culture.</title>
        <authorList>
            <person name="Gilroy R."/>
            <person name="Ravi A."/>
            <person name="Getino M."/>
            <person name="Pursley I."/>
            <person name="Horton D.L."/>
            <person name="Alikhan N.F."/>
            <person name="Baker D."/>
            <person name="Gharbi K."/>
            <person name="Hall N."/>
            <person name="Watson M."/>
            <person name="Adriaenssens E.M."/>
            <person name="Foster-Nyarko E."/>
            <person name="Jarju S."/>
            <person name="Secka A."/>
            <person name="Antonio M."/>
            <person name="Oren A."/>
            <person name="Chaudhuri R.R."/>
            <person name="La Ragione R."/>
            <person name="Hildebrand F."/>
            <person name="Pallen M.J."/>
        </authorList>
    </citation>
    <scope>NUCLEOTIDE SEQUENCE</scope>
    <source>
        <strain evidence="1">ChiGjej2B2-12916</strain>
    </source>
</reference>
<proteinExistence type="predicted"/>
<dbReference type="PANTHER" id="PTHR10000:SF8">
    <property type="entry name" value="HAD SUPERFAMILY HYDROLASE-LIKE, TYPE 3"/>
    <property type="match status" value="1"/>
</dbReference>
<dbReference type="AlphaFoldDB" id="A0A9D1CGY3"/>
<dbReference type="Pfam" id="PF08282">
    <property type="entry name" value="Hydrolase_3"/>
    <property type="match status" value="1"/>
</dbReference>
<reference evidence="1" key="1">
    <citation type="submission" date="2020-10" db="EMBL/GenBank/DDBJ databases">
        <authorList>
            <person name="Gilroy R."/>
        </authorList>
    </citation>
    <scope>NUCLEOTIDE SEQUENCE</scope>
    <source>
        <strain evidence="1">ChiGjej2B2-12916</strain>
    </source>
</reference>